<keyword evidence="2" id="KW-0812">Transmembrane</keyword>
<evidence type="ECO:0000259" key="3">
    <source>
        <dbReference type="Pfam" id="PF03544"/>
    </source>
</evidence>
<dbReference type="Pfam" id="PF03544">
    <property type="entry name" value="TonB_C"/>
    <property type="match status" value="1"/>
</dbReference>
<organism evidence="4 5">
    <name type="scientific">Winogradskyella wandonensis</name>
    <dbReference type="NCBI Taxonomy" id="1442586"/>
    <lineage>
        <taxon>Bacteria</taxon>
        <taxon>Pseudomonadati</taxon>
        <taxon>Bacteroidota</taxon>
        <taxon>Flavobacteriia</taxon>
        <taxon>Flavobacteriales</taxon>
        <taxon>Flavobacteriaceae</taxon>
        <taxon>Winogradskyella</taxon>
    </lineage>
</organism>
<dbReference type="EMBL" id="SMGI01000002">
    <property type="protein sequence ID" value="TCK67567.1"/>
    <property type="molecule type" value="Genomic_DNA"/>
</dbReference>
<proteinExistence type="predicted"/>
<dbReference type="Gene3D" id="3.30.1150.10">
    <property type="match status" value="1"/>
</dbReference>
<reference evidence="4 5" key="1">
    <citation type="journal article" date="2015" name="Stand. Genomic Sci.">
        <title>Genomic Encyclopedia of Bacterial and Archaeal Type Strains, Phase III: the genomes of soil and plant-associated and newly described type strains.</title>
        <authorList>
            <person name="Whitman W.B."/>
            <person name="Woyke T."/>
            <person name="Klenk H.P."/>
            <person name="Zhou Y."/>
            <person name="Lilburn T.G."/>
            <person name="Beck B.J."/>
            <person name="De Vos P."/>
            <person name="Vandamme P."/>
            <person name="Eisen J.A."/>
            <person name="Garrity G."/>
            <person name="Hugenholtz P."/>
            <person name="Kyrpides N.C."/>
        </authorList>
    </citation>
    <scope>NUCLEOTIDE SEQUENCE [LARGE SCALE GENOMIC DNA]</scope>
    <source>
        <strain evidence="4 5">CECT 8445</strain>
    </source>
</reference>
<evidence type="ECO:0000256" key="1">
    <source>
        <dbReference type="SAM" id="MobiDB-lite"/>
    </source>
</evidence>
<dbReference type="GO" id="GO:0055085">
    <property type="term" value="P:transmembrane transport"/>
    <property type="evidence" value="ECO:0007669"/>
    <property type="project" value="InterPro"/>
</dbReference>
<dbReference type="AlphaFoldDB" id="A0A4R1KSJ2"/>
<keyword evidence="2" id="KW-1133">Transmembrane helix</keyword>
<evidence type="ECO:0000313" key="4">
    <source>
        <dbReference type="EMBL" id="TCK67567.1"/>
    </source>
</evidence>
<dbReference type="Proteomes" id="UP000295714">
    <property type="component" value="Unassembled WGS sequence"/>
</dbReference>
<comment type="caution">
    <text evidence="4">The sequence shown here is derived from an EMBL/GenBank/DDBJ whole genome shotgun (WGS) entry which is preliminary data.</text>
</comment>
<dbReference type="InterPro" id="IPR037682">
    <property type="entry name" value="TonB_C"/>
</dbReference>
<protein>
    <submittedName>
        <fullName evidence="4">Protein TonB</fullName>
    </submittedName>
</protein>
<feature type="region of interest" description="Disordered" evidence="1">
    <location>
        <begin position="1"/>
        <end position="24"/>
    </location>
</feature>
<evidence type="ECO:0000313" key="5">
    <source>
        <dbReference type="Proteomes" id="UP000295714"/>
    </source>
</evidence>
<keyword evidence="2" id="KW-0472">Membrane</keyword>
<sequence>MKNQSQNNKSVGQNASEVRKSQKHEVNLQKNSTLYFQIGLILCLLGTFTLFEMRFESKIIKPERPEIDVEVYDVAMTDVKVYEPEVKQEAKKTPSKKLLDTYVPQDNDTPEPKVEDIITPDIDVSDKKLVKIEDIKDPIDTPVDNFNIKNVEFVPIFPGCEKYNLNSEREKCLNEKMNKLVQRKFNTDIASDYGLSGEQKIYVTFTVDKTGHIKDIKTRAPHPKLQQEAERIANKIPKMEPGKMGITPVNVMYSLPIKFKVQD</sequence>
<feature type="compositionally biased region" description="Polar residues" evidence="1">
    <location>
        <begin position="1"/>
        <end position="16"/>
    </location>
</feature>
<dbReference type="OrthoDB" id="1522859at2"/>
<feature type="transmembrane region" description="Helical" evidence="2">
    <location>
        <begin position="34"/>
        <end position="51"/>
    </location>
</feature>
<feature type="domain" description="TonB C-terminal" evidence="3">
    <location>
        <begin position="201"/>
        <end position="260"/>
    </location>
</feature>
<accession>A0A4R1KSJ2</accession>
<keyword evidence="5" id="KW-1185">Reference proteome</keyword>
<dbReference type="RefSeq" id="WP_132704619.1">
    <property type="nucleotide sequence ID" value="NZ_SMGI01000002.1"/>
</dbReference>
<gene>
    <name evidence="4" type="ORF">DFQ05_1345</name>
</gene>
<evidence type="ECO:0000256" key="2">
    <source>
        <dbReference type="SAM" id="Phobius"/>
    </source>
</evidence>
<name>A0A4R1KSJ2_9FLAO</name>
<dbReference type="SUPFAM" id="SSF74653">
    <property type="entry name" value="TolA/TonB C-terminal domain"/>
    <property type="match status" value="1"/>
</dbReference>